<sequence>MIKTDNRITQLFERNEGSEKIMSLFLTAGYPDLEATVDLILGFEKNGAEMIELGMPFSDPLADGPTIQYSSNVAIEQGITMKKILHIVEQVREESNIPIILMGYINPVLRYGTEEFCKDAAEAGVDGLIIPDIPVEESKVLTDKVAKYDLPMIYLVAPNTSDERMRKIDQQSQGFVYCVSVTGVTGAREGDEIAQSVQRFIGRVKENVTKNPQMVGFGIKSHEDAQRIAADMDGFIVGSAVIDTIREHYLEEGWKDEVFAFVRSLKYGKE</sequence>
<dbReference type="PANTHER" id="PTHR43406">
    <property type="entry name" value="TRYPTOPHAN SYNTHASE, ALPHA CHAIN"/>
    <property type="match status" value="1"/>
</dbReference>
<dbReference type="GO" id="GO:0005829">
    <property type="term" value="C:cytosol"/>
    <property type="evidence" value="ECO:0007669"/>
    <property type="project" value="TreeGrafter"/>
</dbReference>
<comment type="caution">
    <text evidence="11">The sequence shown here is derived from an EMBL/GenBank/DDBJ whole genome shotgun (WGS) entry which is preliminary data.</text>
</comment>
<dbReference type="EMBL" id="VNHY01000001">
    <property type="protein sequence ID" value="TYP95112.1"/>
    <property type="molecule type" value="Genomic_DNA"/>
</dbReference>
<dbReference type="InterPro" id="IPR002028">
    <property type="entry name" value="Trp_synthase_suA"/>
</dbReference>
<evidence type="ECO:0000256" key="8">
    <source>
        <dbReference type="ARBA" id="ARBA00049047"/>
    </source>
</evidence>
<evidence type="ECO:0000256" key="9">
    <source>
        <dbReference type="HAMAP-Rule" id="MF_00131"/>
    </source>
</evidence>
<comment type="similarity">
    <text evidence="9 10">Belongs to the TrpA family.</text>
</comment>
<keyword evidence="12" id="KW-1185">Reference proteome</keyword>
<accession>A0A5D3YN37</accession>
<comment type="pathway">
    <text evidence="2 9">Amino-acid biosynthesis; L-tryptophan biosynthesis; L-tryptophan from chorismate: step 5/5.</text>
</comment>
<keyword evidence="6 9" id="KW-0057">Aromatic amino acid biosynthesis</keyword>
<dbReference type="RefSeq" id="WP_148897792.1">
    <property type="nucleotide sequence ID" value="NZ_VNHY01000001.1"/>
</dbReference>
<keyword evidence="4 9" id="KW-0028">Amino-acid biosynthesis</keyword>
<dbReference type="Proteomes" id="UP000324595">
    <property type="component" value="Unassembled WGS sequence"/>
</dbReference>
<dbReference type="PROSITE" id="PS00167">
    <property type="entry name" value="TRP_SYNTHASE_ALPHA"/>
    <property type="match status" value="1"/>
</dbReference>
<evidence type="ECO:0000256" key="5">
    <source>
        <dbReference type="ARBA" id="ARBA00022822"/>
    </source>
</evidence>
<reference evidence="11 12" key="1">
    <citation type="submission" date="2019-07" db="EMBL/GenBank/DDBJ databases">
        <title>Genomic Encyclopedia of Archaeal and Bacterial Type Strains, Phase II (KMG-II): from individual species to whole genera.</title>
        <authorList>
            <person name="Goeker M."/>
        </authorList>
    </citation>
    <scope>NUCLEOTIDE SEQUENCE [LARGE SCALE GENOMIC DNA]</scope>
    <source>
        <strain evidence="11 12">DSM 21935</strain>
    </source>
</reference>
<protein>
    <recommendedName>
        <fullName evidence="9">Tryptophan synthase alpha chain</fullName>
        <ecNumber evidence="9">4.2.1.20</ecNumber>
    </recommendedName>
</protein>
<evidence type="ECO:0000256" key="3">
    <source>
        <dbReference type="ARBA" id="ARBA00011270"/>
    </source>
</evidence>
<proteinExistence type="inferred from homology"/>
<evidence type="ECO:0000256" key="4">
    <source>
        <dbReference type="ARBA" id="ARBA00022605"/>
    </source>
</evidence>
<evidence type="ECO:0000256" key="10">
    <source>
        <dbReference type="RuleBase" id="RU003662"/>
    </source>
</evidence>
<evidence type="ECO:0000256" key="2">
    <source>
        <dbReference type="ARBA" id="ARBA00004733"/>
    </source>
</evidence>
<evidence type="ECO:0000256" key="1">
    <source>
        <dbReference type="ARBA" id="ARBA00003365"/>
    </source>
</evidence>
<evidence type="ECO:0000256" key="6">
    <source>
        <dbReference type="ARBA" id="ARBA00023141"/>
    </source>
</evidence>
<dbReference type="CDD" id="cd04724">
    <property type="entry name" value="Tryptophan_synthase_alpha"/>
    <property type="match status" value="1"/>
</dbReference>
<feature type="active site" description="Proton acceptor" evidence="9">
    <location>
        <position position="63"/>
    </location>
</feature>
<gene>
    <name evidence="9" type="primary">trpA</name>
    <name evidence="11" type="ORF">LX73_0407</name>
</gene>
<comment type="subunit">
    <text evidence="3 9">Tetramer of two alpha and two beta chains.</text>
</comment>
<dbReference type="OrthoDB" id="9804578at2"/>
<dbReference type="InterPro" id="IPR013785">
    <property type="entry name" value="Aldolase_TIM"/>
</dbReference>
<feature type="active site" description="Proton acceptor" evidence="9">
    <location>
        <position position="52"/>
    </location>
</feature>
<evidence type="ECO:0000256" key="7">
    <source>
        <dbReference type="ARBA" id="ARBA00023239"/>
    </source>
</evidence>
<dbReference type="InterPro" id="IPR018204">
    <property type="entry name" value="Trp_synthase_alpha_AS"/>
</dbReference>
<dbReference type="NCBIfam" id="TIGR00262">
    <property type="entry name" value="trpA"/>
    <property type="match status" value="1"/>
</dbReference>
<name>A0A5D3YN37_9BACT</name>
<organism evidence="11 12">
    <name type="scientific">Fodinibius salinus</name>
    <dbReference type="NCBI Taxonomy" id="860790"/>
    <lineage>
        <taxon>Bacteria</taxon>
        <taxon>Pseudomonadati</taxon>
        <taxon>Balneolota</taxon>
        <taxon>Balneolia</taxon>
        <taxon>Balneolales</taxon>
        <taxon>Balneolaceae</taxon>
        <taxon>Fodinibius</taxon>
    </lineage>
</organism>
<comment type="function">
    <text evidence="1 9">The alpha subunit is responsible for the aldol cleavage of indoleglycerol phosphate to indole and glyceraldehyde 3-phosphate.</text>
</comment>
<dbReference type="FunFam" id="3.20.20.70:FF:000037">
    <property type="entry name" value="Tryptophan synthase alpha chain"/>
    <property type="match status" value="1"/>
</dbReference>
<keyword evidence="7 9" id="KW-0456">Lyase</keyword>
<dbReference type="EC" id="4.2.1.20" evidence="9"/>
<evidence type="ECO:0000313" key="11">
    <source>
        <dbReference type="EMBL" id="TYP95112.1"/>
    </source>
</evidence>
<dbReference type="PANTHER" id="PTHR43406:SF1">
    <property type="entry name" value="TRYPTOPHAN SYNTHASE ALPHA CHAIN, CHLOROPLASTIC"/>
    <property type="match status" value="1"/>
</dbReference>
<dbReference type="AlphaFoldDB" id="A0A5D3YN37"/>
<dbReference type="Pfam" id="PF00290">
    <property type="entry name" value="Trp_syntA"/>
    <property type="match status" value="1"/>
</dbReference>
<dbReference type="InterPro" id="IPR011060">
    <property type="entry name" value="RibuloseP-bd_barrel"/>
</dbReference>
<evidence type="ECO:0000313" key="12">
    <source>
        <dbReference type="Proteomes" id="UP000324595"/>
    </source>
</evidence>
<dbReference type="GO" id="GO:0004834">
    <property type="term" value="F:tryptophan synthase activity"/>
    <property type="evidence" value="ECO:0007669"/>
    <property type="project" value="UniProtKB-UniRule"/>
</dbReference>
<dbReference type="SUPFAM" id="SSF51366">
    <property type="entry name" value="Ribulose-phoshate binding barrel"/>
    <property type="match status" value="1"/>
</dbReference>
<keyword evidence="5 9" id="KW-0822">Tryptophan biosynthesis</keyword>
<comment type="catalytic activity">
    <reaction evidence="8 9">
        <text>(1S,2R)-1-C-(indol-3-yl)glycerol 3-phosphate + L-serine = D-glyceraldehyde 3-phosphate + L-tryptophan + H2O</text>
        <dbReference type="Rhea" id="RHEA:10532"/>
        <dbReference type="ChEBI" id="CHEBI:15377"/>
        <dbReference type="ChEBI" id="CHEBI:33384"/>
        <dbReference type="ChEBI" id="CHEBI:57912"/>
        <dbReference type="ChEBI" id="CHEBI:58866"/>
        <dbReference type="ChEBI" id="CHEBI:59776"/>
        <dbReference type="EC" id="4.2.1.20"/>
    </reaction>
</comment>
<dbReference type="HAMAP" id="MF_00131">
    <property type="entry name" value="Trp_synth_alpha"/>
    <property type="match status" value="1"/>
</dbReference>
<dbReference type="UniPathway" id="UPA00035">
    <property type="reaction ID" value="UER00044"/>
</dbReference>
<dbReference type="Gene3D" id="3.20.20.70">
    <property type="entry name" value="Aldolase class I"/>
    <property type="match status" value="1"/>
</dbReference>